<dbReference type="OrthoDB" id="425211at2759"/>
<comment type="caution">
    <text evidence="8">The sequence shown here is derived from an EMBL/GenBank/DDBJ whole genome shotgun (WGS) entry which is preliminary data.</text>
</comment>
<evidence type="ECO:0000256" key="2">
    <source>
        <dbReference type="ARBA" id="ARBA00008676"/>
    </source>
</evidence>
<keyword evidence="6" id="KW-0566">Pantothenate biosynthesis</keyword>
<reference evidence="8 9" key="1">
    <citation type="submission" date="2017-03" db="EMBL/GenBank/DDBJ databases">
        <title>Genomes of endolithic fungi from Antarctica.</title>
        <authorList>
            <person name="Coleine C."/>
            <person name="Masonjones S."/>
            <person name="Stajich J.E."/>
        </authorList>
    </citation>
    <scope>NUCLEOTIDE SEQUENCE [LARGE SCALE GENOMIC DNA]</scope>
    <source>
        <strain evidence="8 9">CCFEE 5184</strain>
    </source>
</reference>
<dbReference type="EMBL" id="NAJQ01001247">
    <property type="protein sequence ID" value="TKA61281.1"/>
    <property type="molecule type" value="Genomic_DNA"/>
</dbReference>
<gene>
    <name evidence="8" type="ORF">B0A55_11334</name>
</gene>
<dbReference type="GO" id="GO:0005739">
    <property type="term" value="C:mitochondrion"/>
    <property type="evidence" value="ECO:0007669"/>
    <property type="project" value="TreeGrafter"/>
</dbReference>
<feature type="compositionally biased region" description="Polar residues" evidence="7">
    <location>
        <begin position="209"/>
        <end position="219"/>
    </location>
</feature>
<evidence type="ECO:0000313" key="8">
    <source>
        <dbReference type="EMBL" id="TKA61281.1"/>
    </source>
</evidence>
<evidence type="ECO:0000313" key="9">
    <source>
        <dbReference type="Proteomes" id="UP000309340"/>
    </source>
</evidence>
<evidence type="ECO:0000256" key="5">
    <source>
        <dbReference type="ARBA" id="ARBA00049172"/>
    </source>
</evidence>
<dbReference type="InterPro" id="IPR003700">
    <property type="entry name" value="Pantoate_hydroxy_MeTrfase"/>
</dbReference>
<comment type="similarity">
    <text evidence="2 6">Belongs to the PanB family.</text>
</comment>
<feature type="region of interest" description="Disordered" evidence="7">
    <location>
        <begin position="193"/>
        <end position="223"/>
    </location>
</feature>
<feature type="compositionally biased region" description="Low complexity" evidence="7">
    <location>
        <begin position="16"/>
        <end position="27"/>
    </location>
</feature>
<keyword evidence="9" id="KW-1185">Reference proteome</keyword>
<dbReference type="InterPro" id="IPR015813">
    <property type="entry name" value="Pyrv/PenolPyrv_kinase-like_dom"/>
</dbReference>
<comment type="function">
    <text evidence="6">Catalyzes the reversible reaction in which hydroxymethyl group from 5,10-methylenetetrahydrofolate is transferred onto alpha-ketoisovalerate to form ketopantoate.</text>
</comment>
<dbReference type="AlphaFoldDB" id="A0A4U0WF20"/>
<feature type="compositionally biased region" description="Polar residues" evidence="7">
    <location>
        <begin position="193"/>
        <end position="202"/>
    </location>
</feature>
<evidence type="ECO:0000256" key="7">
    <source>
        <dbReference type="SAM" id="MobiDB-lite"/>
    </source>
</evidence>
<dbReference type="Pfam" id="PF02548">
    <property type="entry name" value="Pantoate_transf"/>
    <property type="match status" value="1"/>
</dbReference>
<dbReference type="GO" id="GO:0003864">
    <property type="term" value="F:3-methyl-2-oxobutanoate hydroxymethyltransferase activity"/>
    <property type="evidence" value="ECO:0007669"/>
    <property type="project" value="UniProtKB-EC"/>
</dbReference>
<dbReference type="UniPathway" id="UPA00028">
    <property type="reaction ID" value="UER00003"/>
</dbReference>
<evidence type="ECO:0000256" key="4">
    <source>
        <dbReference type="ARBA" id="ARBA00022679"/>
    </source>
</evidence>
<feature type="compositionally biased region" description="Pro residues" evidence="7">
    <location>
        <begin position="28"/>
        <end position="37"/>
    </location>
</feature>
<dbReference type="HAMAP" id="MF_00156">
    <property type="entry name" value="PanB"/>
    <property type="match status" value="1"/>
</dbReference>
<feature type="region of interest" description="Disordered" evidence="7">
    <location>
        <begin position="16"/>
        <end position="78"/>
    </location>
</feature>
<dbReference type="PANTHER" id="PTHR20881:SF0">
    <property type="entry name" value="3-METHYL-2-OXOBUTANOATE HYDROXYMETHYLTRANSFERASE"/>
    <property type="match status" value="1"/>
</dbReference>
<dbReference type="FunFam" id="3.20.20.60:FF:000003">
    <property type="entry name" value="3-methyl-2-oxobutanoate hydroxymethyltransferase"/>
    <property type="match status" value="1"/>
</dbReference>
<accession>A0A4U0WF20</accession>
<dbReference type="NCBIfam" id="NF001452">
    <property type="entry name" value="PRK00311.1"/>
    <property type="match status" value="1"/>
</dbReference>
<protein>
    <recommendedName>
        <fullName evidence="3 6">3-methyl-2-oxobutanoate hydroxymethyltransferase</fullName>
        <ecNumber evidence="3 6">2.1.2.11</ecNumber>
    </recommendedName>
</protein>
<dbReference type="PANTHER" id="PTHR20881">
    <property type="entry name" value="3-METHYL-2-OXOBUTANOATE HYDROXYMETHYLTRANSFERASE"/>
    <property type="match status" value="1"/>
</dbReference>
<dbReference type="EC" id="2.1.2.11" evidence="3 6"/>
<dbReference type="STRING" id="329884.A0A4U0WF20"/>
<dbReference type="Gene3D" id="3.20.20.60">
    <property type="entry name" value="Phosphoenolpyruvate-binding domains"/>
    <property type="match status" value="1"/>
</dbReference>
<name>A0A4U0WF20_9PEZI</name>
<dbReference type="SUPFAM" id="SSF51621">
    <property type="entry name" value="Phosphoenolpyruvate/pyruvate domain"/>
    <property type="match status" value="1"/>
</dbReference>
<keyword evidence="4 6" id="KW-0808">Transferase</keyword>
<comment type="catalytic activity">
    <reaction evidence="5 6">
        <text>(6R)-5,10-methylene-5,6,7,8-tetrahydrofolate + 3-methyl-2-oxobutanoate + H2O = 2-dehydropantoate + (6S)-5,6,7,8-tetrahydrofolate</text>
        <dbReference type="Rhea" id="RHEA:11824"/>
        <dbReference type="ChEBI" id="CHEBI:11561"/>
        <dbReference type="ChEBI" id="CHEBI:11851"/>
        <dbReference type="ChEBI" id="CHEBI:15377"/>
        <dbReference type="ChEBI" id="CHEBI:15636"/>
        <dbReference type="ChEBI" id="CHEBI:57453"/>
        <dbReference type="EC" id="2.1.2.11"/>
    </reaction>
</comment>
<dbReference type="InterPro" id="IPR040442">
    <property type="entry name" value="Pyrv_kinase-like_dom_sf"/>
</dbReference>
<comment type="pathway">
    <text evidence="1 6">Cofactor biosynthesis; (R)-pantothenate biosynthesis; (R)-pantoate from 3-methyl-2-oxobutanoate: step 1/2.</text>
</comment>
<dbReference type="GO" id="GO:0015940">
    <property type="term" value="P:pantothenate biosynthetic process"/>
    <property type="evidence" value="ECO:0007669"/>
    <property type="project" value="UniProtKB-UniPathway"/>
</dbReference>
<feature type="compositionally biased region" description="Low complexity" evidence="7">
    <location>
        <begin position="57"/>
        <end position="78"/>
    </location>
</feature>
<evidence type="ECO:0000256" key="3">
    <source>
        <dbReference type="ARBA" id="ARBA00012618"/>
    </source>
</evidence>
<dbReference type="NCBIfam" id="TIGR00222">
    <property type="entry name" value="panB"/>
    <property type="match status" value="1"/>
</dbReference>
<proteinExistence type="inferred from homology"/>
<dbReference type="GO" id="GO:0000287">
    <property type="term" value="F:magnesium ion binding"/>
    <property type="evidence" value="ECO:0007669"/>
    <property type="project" value="TreeGrafter"/>
</dbReference>
<evidence type="ECO:0000256" key="1">
    <source>
        <dbReference type="ARBA" id="ARBA00005033"/>
    </source>
</evidence>
<dbReference type="Proteomes" id="UP000309340">
    <property type="component" value="Unassembled WGS sequence"/>
</dbReference>
<dbReference type="CDD" id="cd06557">
    <property type="entry name" value="KPHMT-like"/>
    <property type="match status" value="1"/>
</dbReference>
<organism evidence="8 9">
    <name type="scientific">Friedmanniomyces simplex</name>
    <dbReference type="NCBI Taxonomy" id="329884"/>
    <lineage>
        <taxon>Eukaryota</taxon>
        <taxon>Fungi</taxon>
        <taxon>Dikarya</taxon>
        <taxon>Ascomycota</taxon>
        <taxon>Pezizomycotina</taxon>
        <taxon>Dothideomycetes</taxon>
        <taxon>Dothideomycetidae</taxon>
        <taxon>Mycosphaerellales</taxon>
        <taxon>Teratosphaeriaceae</taxon>
        <taxon>Friedmanniomyces</taxon>
    </lineage>
</organism>
<evidence type="ECO:0000256" key="6">
    <source>
        <dbReference type="RuleBase" id="RU362100"/>
    </source>
</evidence>
<sequence>MTTITTRRVLGYQEVQQQGYQYPQTPAALPPPPPVQQPPADYSHLMRSPPPEPPQQPATSTTTTSTTATQTKSSQGGVARQAAAAQGDSELALFDVRICDLLLTSGSTCPQGFTWYKVDHGYLCGGGSHFVEDGEVDRMLRGRRPIVDAVNLYLDPSTAVAPPPDQGLHEPMHGAYEQCVLFARDRGGRTLTAHNNVHSSPNTKRHSSHSPLSNTNPASTRKKTTLPTLLAMHKRAEPITMLTAHDFPSAHVADQAGMDMVLVGDSLAMVALGMDDTSEVLLEEMILHCRSVARGAKAAFIVGDLPMGSYEISPEQAVGSAIKMVKEGRVQGIKLEGGAEMVPAIAKIVTAGMPVLAHIGLTPQRQNALGGFRVQGKSAAGALRLLTDAIAVQEAGAFAVVLEAVPTEVASLVTKKLRIPTIGIGAGNGCSGQVLVQVDMSGNFPPGRFLPKFVKKYGDVWGEAKRAVEAFRVEVKERSYPAVEHTYPMAKEEFAEFERVVGGER</sequence>